<dbReference type="GO" id="GO:0005506">
    <property type="term" value="F:iron ion binding"/>
    <property type="evidence" value="ECO:0007669"/>
    <property type="project" value="InterPro"/>
</dbReference>
<dbReference type="SUPFAM" id="SSF48264">
    <property type="entry name" value="Cytochrome P450"/>
    <property type="match status" value="1"/>
</dbReference>
<keyword evidence="6" id="KW-0503">Monooxygenase</keyword>
<reference evidence="7" key="1">
    <citation type="submission" date="2018-05" db="EMBL/GenBank/DDBJ databases">
        <authorList>
            <person name="Lanie J.A."/>
            <person name="Ng W.-L."/>
            <person name="Kazmierczak K.M."/>
            <person name="Andrzejewski T.M."/>
            <person name="Davidsen T.M."/>
            <person name="Wayne K.J."/>
            <person name="Tettelin H."/>
            <person name="Glass J.I."/>
            <person name="Rusch D."/>
            <person name="Podicherti R."/>
            <person name="Tsui H.-C.T."/>
            <person name="Winkler M.E."/>
        </authorList>
    </citation>
    <scope>NUCLEOTIDE SEQUENCE</scope>
</reference>
<dbReference type="GO" id="GO:0016705">
    <property type="term" value="F:oxidoreductase activity, acting on paired donors, with incorporation or reduction of molecular oxygen"/>
    <property type="evidence" value="ECO:0007669"/>
    <property type="project" value="InterPro"/>
</dbReference>
<keyword evidence="5" id="KW-0408">Iron</keyword>
<organism evidence="7">
    <name type="scientific">marine metagenome</name>
    <dbReference type="NCBI Taxonomy" id="408172"/>
    <lineage>
        <taxon>unclassified sequences</taxon>
        <taxon>metagenomes</taxon>
        <taxon>ecological metagenomes</taxon>
    </lineage>
</organism>
<comment type="similarity">
    <text evidence="1">Belongs to the cytochrome P450 family.</text>
</comment>
<sequence>MHVDEAVIHDLERYRTEGYPWAEWDLFRAEAPVYWYERETITPFWSVTRYADVKRVSGDNETFANGKGRLRLDLAERDQRFWDTYRHRMEARGWDPDEPPDFIYTDRPVHWDMRRLVAPEFTPKAMRSREESLINHAQIYADQFAKKVDAEGTADLVEDLAVKLPLATICEMIGASPDDWEQVHAWTAVLFDDPKLMRFAKANETKKDMRRRMFVEFEEWIFQEIAKRRATDCSGPDLISILLRSELANEPLTPQQLLGYIRVLIAAGNETTRNAATGGMIAFLQHPEELAFLAGHLDDSETLDNAVEEILRWTSPVIQFARVCTRDTEIGGQIIRAGDHVGIWHASANRDERQFPDPYRFDVTRYPNEHMAFGHGAHFCLGAHLARWELRAFFRAVLPLLPNLRLQGELERIGHLHVGPIQRQMVAPI</sequence>
<dbReference type="GO" id="GO:0020037">
    <property type="term" value="F:heme binding"/>
    <property type="evidence" value="ECO:0007669"/>
    <property type="project" value="InterPro"/>
</dbReference>
<keyword evidence="4" id="KW-0560">Oxidoreductase</keyword>
<dbReference type="PANTHER" id="PTHR46696">
    <property type="entry name" value="P450, PUTATIVE (EUROFUNG)-RELATED"/>
    <property type="match status" value="1"/>
</dbReference>
<evidence type="ECO:0000256" key="6">
    <source>
        <dbReference type="ARBA" id="ARBA00023033"/>
    </source>
</evidence>
<dbReference type="InterPro" id="IPR017972">
    <property type="entry name" value="Cyt_P450_CS"/>
</dbReference>
<keyword evidence="2" id="KW-0349">Heme</keyword>
<dbReference type="PANTHER" id="PTHR46696:SF1">
    <property type="entry name" value="CYTOCHROME P450 YJIB-RELATED"/>
    <property type="match status" value="1"/>
</dbReference>
<evidence type="ECO:0000313" key="7">
    <source>
        <dbReference type="EMBL" id="SUZ72481.1"/>
    </source>
</evidence>
<dbReference type="GO" id="GO:0004497">
    <property type="term" value="F:monooxygenase activity"/>
    <property type="evidence" value="ECO:0007669"/>
    <property type="project" value="UniProtKB-KW"/>
</dbReference>
<dbReference type="InterPro" id="IPR001128">
    <property type="entry name" value="Cyt_P450"/>
</dbReference>
<evidence type="ECO:0000256" key="1">
    <source>
        <dbReference type="ARBA" id="ARBA00010617"/>
    </source>
</evidence>
<dbReference type="PRINTS" id="PR00359">
    <property type="entry name" value="BP450"/>
</dbReference>
<dbReference type="FunFam" id="1.10.630.10:FF:000018">
    <property type="entry name" value="Cytochrome P450 monooxygenase"/>
    <property type="match status" value="1"/>
</dbReference>
<dbReference type="Pfam" id="PF00067">
    <property type="entry name" value="p450"/>
    <property type="match status" value="1"/>
</dbReference>
<evidence type="ECO:0000256" key="2">
    <source>
        <dbReference type="ARBA" id="ARBA00022617"/>
    </source>
</evidence>
<accession>A0A381PZI2</accession>
<evidence type="ECO:0000256" key="4">
    <source>
        <dbReference type="ARBA" id="ARBA00023002"/>
    </source>
</evidence>
<dbReference type="InterPro" id="IPR002397">
    <property type="entry name" value="Cyt_P450_B"/>
</dbReference>
<dbReference type="AlphaFoldDB" id="A0A381PZI2"/>
<evidence type="ECO:0000256" key="3">
    <source>
        <dbReference type="ARBA" id="ARBA00022723"/>
    </source>
</evidence>
<protein>
    <recommendedName>
        <fullName evidence="8">Cytochrome P450</fullName>
    </recommendedName>
</protein>
<evidence type="ECO:0008006" key="8">
    <source>
        <dbReference type="Google" id="ProtNLM"/>
    </source>
</evidence>
<name>A0A381PZI2_9ZZZZ</name>
<dbReference type="EMBL" id="UINC01001150">
    <property type="protein sequence ID" value="SUZ72481.1"/>
    <property type="molecule type" value="Genomic_DNA"/>
</dbReference>
<gene>
    <name evidence="7" type="ORF">METZ01_LOCUS25335</name>
</gene>
<dbReference type="Gene3D" id="1.10.630.10">
    <property type="entry name" value="Cytochrome P450"/>
    <property type="match status" value="1"/>
</dbReference>
<proteinExistence type="inferred from homology"/>
<dbReference type="PROSITE" id="PS00086">
    <property type="entry name" value="CYTOCHROME_P450"/>
    <property type="match status" value="1"/>
</dbReference>
<evidence type="ECO:0000256" key="5">
    <source>
        <dbReference type="ARBA" id="ARBA00023004"/>
    </source>
</evidence>
<dbReference type="InterPro" id="IPR036396">
    <property type="entry name" value="Cyt_P450_sf"/>
</dbReference>
<keyword evidence="3" id="KW-0479">Metal-binding</keyword>